<dbReference type="OrthoDB" id="9978720at2759"/>
<dbReference type="InParanoid" id="K5WY36"/>
<dbReference type="AlphaFoldDB" id="K5WY36"/>
<dbReference type="HOGENOM" id="CLU_038297_1_0_1"/>
<proteinExistence type="predicted"/>
<organism evidence="3 4">
    <name type="scientific">Phanerochaete carnosa (strain HHB-10118-sp)</name>
    <name type="common">White-rot fungus</name>
    <name type="synonym">Peniophora carnosa</name>
    <dbReference type="NCBI Taxonomy" id="650164"/>
    <lineage>
        <taxon>Eukaryota</taxon>
        <taxon>Fungi</taxon>
        <taxon>Dikarya</taxon>
        <taxon>Basidiomycota</taxon>
        <taxon>Agaricomycotina</taxon>
        <taxon>Agaricomycetes</taxon>
        <taxon>Polyporales</taxon>
        <taxon>Phanerochaetaceae</taxon>
        <taxon>Phanerochaete</taxon>
    </lineage>
</organism>
<evidence type="ECO:0000313" key="4">
    <source>
        <dbReference type="Proteomes" id="UP000008370"/>
    </source>
</evidence>
<protein>
    <recommendedName>
        <fullName evidence="2">AB hydrolase-1 domain-containing protein</fullName>
    </recommendedName>
</protein>
<dbReference type="CDD" id="cd12809">
    <property type="entry name" value="Esterase_713_like-2"/>
    <property type="match status" value="1"/>
</dbReference>
<dbReference type="PANTHER" id="PTHR43194:SF4">
    <property type="entry name" value="AB HYDROLASE-1 DOMAIN-CONTAINING PROTEIN"/>
    <property type="match status" value="1"/>
</dbReference>
<dbReference type="SUPFAM" id="SSF53474">
    <property type="entry name" value="alpha/beta-Hydrolases"/>
    <property type="match status" value="1"/>
</dbReference>
<evidence type="ECO:0000313" key="3">
    <source>
        <dbReference type="EMBL" id="EKM55397.1"/>
    </source>
</evidence>
<gene>
    <name evidence="3" type="ORF">PHACADRAFT_256002</name>
</gene>
<dbReference type="Gene3D" id="3.40.50.1820">
    <property type="entry name" value="alpha/beta hydrolase"/>
    <property type="match status" value="1"/>
</dbReference>
<dbReference type="InterPro" id="IPR000073">
    <property type="entry name" value="AB_hydrolase_1"/>
</dbReference>
<dbReference type="GeneID" id="18916453"/>
<name>K5WY36_PHACS</name>
<feature type="signal peptide" evidence="1">
    <location>
        <begin position="1"/>
        <end position="20"/>
    </location>
</feature>
<keyword evidence="4" id="KW-1185">Reference proteome</keyword>
<keyword evidence="1" id="KW-0732">Signal</keyword>
<dbReference type="PANTHER" id="PTHR43194">
    <property type="entry name" value="HYDROLASE ALPHA/BETA FOLD FAMILY"/>
    <property type="match status" value="1"/>
</dbReference>
<dbReference type="EMBL" id="JH930472">
    <property type="protein sequence ID" value="EKM55397.1"/>
    <property type="molecule type" value="Genomic_DNA"/>
</dbReference>
<feature type="domain" description="AB hydrolase-1" evidence="2">
    <location>
        <begin position="76"/>
        <end position="357"/>
    </location>
</feature>
<dbReference type="STRING" id="650164.K5WY36"/>
<dbReference type="Proteomes" id="UP000008370">
    <property type="component" value="Unassembled WGS sequence"/>
</dbReference>
<accession>K5WY36</accession>
<dbReference type="RefSeq" id="XP_007395722.1">
    <property type="nucleotide sequence ID" value="XM_007395660.1"/>
</dbReference>
<dbReference type="KEGG" id="pco:PHACADRAFT_256002"/>
<feature type="chain" id="PRO_5003890942" description="AB hydrolase-1 domain-containing protein" evidence="1">
    <location>
        <begin position="21"/>
        <end position="381"/>
    </location>
</feature>
<reference evidence="3 4" key="1">
    <citation type="journal article" date="2012" name="BMC Genomics">
        <title>Comparative genomics of the white-rot fungi, Phanerochaete carnosa and P. chrysosporium, to elucidate the genetic basis of the distinct wood types they colonize.</title>
        <authorList>
            <person name="Suzuki H."/>
            <person name="MacDonald J."/>
            <person name="Syed K."/>
            <person name="Salamov A."/>
            <person name="Hori C."/>
            <person name="Aerts A."/>
            <person name="Henrissat B."/>
            <person name="Wiebenga A."/>
            <person name="vanKuyk P.A."/>
            <person name="Barry K."/>
            <person name="Lindquist E."/>
            <person name="LaButti K."/>
            <person name="Lapidus A."/>
            <person name="Lucas S."/>
            <person name="Coutinho P."/>
            <person name="Gong Y."/>
            <person name="Samejima M."/>
            <person name="Mahadevan R."/>
            <person name="Abou-Zaid M."/>
            <person name="de Vries R.P."/>
            <person name="Igarashi K."/>
            <person name="Yadav J.S."/>
            <person name="Grigoriev I.V."/>
            <person name="Master E.R."/>
        </authorList>
    </citation>
    <scope>NUCLEOTIDE SEQUENCE [LARGE SCALE GENOMIC DNA]</scope>
    <source>
        <strain evidence="3 4">HHB-10118-sp</strain>
    </source>
</reference>
<evidence type="ECO:0000256" key="1">
    <source>
        <dbReference type="SAM" id="SignalP"/>
    </source>
</evidence>
<dbReference type="Pfam" id="PF12697">
    <property type="entry name" value="Abhydrolase_6"/>
    <property type="match status" value="1"/>
</dbReference>
<dbReference type="InterPro" id="IPR029058">
    <property type="entry name" value="AB_hydrolase_fold"/>
</dbReference>
<evidence type="ECO:0000259" key="2">
    <source>
        <dbReference type="Pfam" id="PF12697"/>
    </source>
</evidence>
<sequence length="381" mass="41364">MKSLFSNVALFLLSLTQAQAAVHRRLSSQPTVGTLHRRTYFYAGGEFAPQSPSVISHGQVYIEHLVPANVTQPLPLLMVHGMGMTGTNFLNTPDGRVGWADHFMSKGWEVYVIDQPSRGRSAWSESTDGDVSLLDTESIESRFTAPQDFNLWPQAALHTQWPGNGTLGDPIFDEFFKSMVQSLNNGTQAQVEIQAAAADLFNKTGPVVLLSHSQGGPIGWVLADASPANVHAILAIEPAGPPFMDAVIGTSPDNFWGIANIPLNYSPPATSPSDLQPTIVFTDPSVNFTCFQQGANPPRKLANLMDIPVLMVTSQASYHAVYDNCTAAYLQQAGVNVDHVHLEDVGIMGNGHMMFMELNNIEIAEKVLEPWLAKTISGTHE</sequence>
<dbReference type="InterPro" id="IPR050228">
    <property type="entry name" value="Carboxylesterase_BioH"/>
</dbReference>